<dbReference type="EMBL" id="JBBPBM010000002">
    <property type="protein sequence ID" value="KAK8596975.1"/>
    <property type="molecule type" value="Genomic_DNA"/>
</dbReference>
<dbReference type="Proteomes" id="UP001472677">
    <property type="component" value="Unassembled WGS sequence"/>
</dbReference>
<evidence type="ECO:0000313" key="2">
    <source>
        <dbReference type="Proteomes" id="UP001472677"/>
    </source>
</evidence>
<gene>
    <name evidence="1" type="ORF">V6N12_065452</name>
</gene>
<comment type="caution">
    <text evidence="1">The sequence shown here is derived from an EMBL/GenBank/DDBJ whole genome shotgun (WGS) entry which is preliminary data.</text>
</comment>
<sequence>MGGWLDGMGMLHRVPSSGERRAGTARELFPDALSASPTANIIVDSAFSNHIKMLKPPFIILSDTHLPLAVAGRKQGGGEANVRRGGGSW</sequence>
<protein>
    <submittedName>
        <fullName evidence="1">Uncharacterized protein</fullName>
    </submittedName>
</protein>
<evidence type="ECO:0000313" key="1">
    <source>
        <dbReference type="EMBL" id="KAK8596975.1"/>
    </source>
</evidence>
<accession>A0ABR2G9P6</accession>
<reference evidence="1 2" key="1">
    <citation type="journal article" date="2024" name="G3 (Bethesda)">
        <title>Genome assembly of Hibiscus sabdariffa L. provides insights into metabolisms of medicinal natural products.</title>
        <authorList>
            <person name="Kim T."/>
        </authorList>
    </citation>
    <scope>NUCLEOTIDE SEQUENCE [LARGE SCALE GENOMIC DNA]</scope>
    <source>
        <strain evidence="1">TK-2024</strain>
        <tissue evidence="1">Old leaves</tissue>
    </source>
</reference>
<proteinExistence type="predicted"/>
<name>A0ABR2G9P6_9ROSI</name>
<organism evidence="1 2">
    <name type="scientific">Hibiscus sabdariffa</name>
    <name type="common">roselle</name>
    <dbReference type="NCBI Taxonomy" id="183260"/>
    <lineage>
        <taxon>Eukaryota</taxon>
        <taxon>Viridiplantae</taxon>
        <taxon>Streptophyta</taxon>
        <taxon>Embryophyta</taxon>
        <taxon>Tracheophyta</taxon>
        <taxon>Spermatophyta</taxon>
        <taxon>Magnoliopsida</taxon>
        <taxon>eudicotyledons</taxon>
        <taxon>Gunneridae</taxon>
        <taxon>Pentapetalae</taxon>
        <taxon>rosids</taxon>
        <taxon>malvids</taxon>
        <taxon>Malvales</taxon>
        <taxon>Malvaceae</taxon>
        <taxon>Malvoideae</taxon>
        <taxon>Hibiscus</taxon>
    </lineage>
</organism>
<keyword evidence="2" id="KW-1185">Reference proteome</keyword>